<organism evidence="1 2">
    <name type="scientific">Sandaracinus amylolyticus</name>
    <dbReference type="NCBI Taxonomy" id="927083"/>
    <lineage>
        <taxon>Bacteria</taxon>
        <taxon>Pseudomonadati</taxon>
        <taxon>Myxococcota</taxon>
        <taxon>Polyangia</taxon>
        <taxon>Polyangiales</taxon>
        <taxon>Sandaracinaceae</taxon>
        <taxon>Sandaracinus</taxon>
    </lineage>
</organism>
<name>A0A0F6W5L7_9BACT</name>
<dbReference type="PANTHER" id="PTHR34817:SF1">
    <property type="entry name" value="NUCLEOTIDYLTRANSFERASE"/>
    <property type="match status" value="1"/>
</dbReference>
<accession>A0A0F6W5L7</accession>
<gene>
    <name evidence="1" type="ORF">DB32_005230</name>
</gene>
<evidence type="ECO:0000313" key="2">
    <source>
        <dbReference type="Proteomes" id="UP000034883"/>
    </source>
</evidence>
<dbReference type="EMBL" id="CP011125">
    <property type="protein sequence ID" value="AKF08081.1"/>
    <property type="molecule type" value="Genomic_DNA"/>
</dbReference>
<dbReference type="PANTHER" id="PTHR34817">
    <property type="entry name" value="NUCLEOTIDYLTRANSFERASE"/>
    <property type="match status" value="1"/>
</dbReference>
<dbReference type="STRING" id="927083.DB32_005230"/>
<sequence length="262" mass="29158">MAGGRMIETLLDAHARDVARRVIAEESARREHVVVYLSGAHAYGFPSPDSDLDLKCIHVAPTRALLGLAPPVPTFDRAEILDGVEIDYTSNELGHALTGILRGNGNFLERVLGSAVLAPSSMLERLREIGARSLSRRVHRHYRGFAESQLRELDKRPTVKRLLYVMRTALTGTHLLETGTLITDLPTLLDAHDQRDAAVLIERKRAGERTPLEDAERTRWRARVDALFTALDDALARSPLPEAPQNEAELDAFLIEARRARL</sequence>
<protein>
    <recommendedName>
        <fullName evidence="3">Nucleotidyltransferase</fullName>
    </recommendedName>
</protein>
<reference evidence="1 2" key="1">
    <citation type="submission" date="2015-03" db="EMBL/GenBank/DDBJ databases">
        <title>Genome assembly of Sandaracinus amylolyticus DSM 53668.</title>
        <authorList>
            <person name="Sharma G."/>
            <person name="Subramanian S."/>
        </authorList>
    </citation>
    <scope>NUCLEOTIDE SEQUENCE [LARGE SCALE GENOMIC DNA]</scope>
    <source>
        <strain evidence="1 2">DSM 53668</strain>
    </source>
</reference>
<dbReference type="Proteomes" id="UP000034883">
    <property type="component" value="Chromosome"/>
</dbReference>
<dbReference type="InterPro" id="IPR018775">
    <property type="entry name" value="RlaP"/>
</dbReference>
<evidence type="ECO:0000313" key="1">
    <source>
        <dbReference type="EMBL" id="AKF08081.1"/>
    </source>
</evidence>
<evidence type="ECO:0008006" key="3">
    <source>
        <dbReference type="Google" id="ProtNLM"/>
    </source>
</evidence>
<dbReference type="Pfam" id="PF10127">
    <property type="entry name" value="RlaP"/>
    <property type="match status" value="1"/>
</dbReference>
<keyword evidence="2" id="KW-1185">Reference proteome</keyword>
<proteinExistence type="predicted"/>
<dbReference type="KEGG" id="samy:DB32_005230"/>
<dbReference type="AlphaFoldDB" id="A0A0F6W5L7"/>